<reference evidence="6 7" key="1">
    <citation type="submission" date="2020-03" db="EMBL/GenBank/DDBJ databases">
        <title>Nocardioides sp. nov., isolated from fish.</title>
        <authorList>
            <person name="Hyun D.-W."/>
            <person name="Bae J.-W."/>
        </authorList>
    </citation>
    <scope>NUCLEOTIDE SEQUENCE [LARGE SCALE GENOMIC DNA]</scope>
    <source>
        <strain evidence="6 7">HDW12A</strain>
    </source>
</reference>
<evidence type="ECO:0000256" key="3">
    <source>
        <dbReference type="ARBA" id="ARBA00022989"/>
    </source>
</evidence>
<accession>A0A6G7YCT2</accession>
<dbReference type="Pfam" id="PF13564">
    <property type="entry name" value="DoxX_2"/>
    <property type="match status" value="1"/>
</dbReference>
<proteinExistence type="predicted"/>
<dbReference type="InterPro" id="IPR032808">
    <property type="entry name" value="DoxX"/>
</dbReference>
<comment type="subcellular location">
    <subcellularLocation>
        <location evidence="1">Membrane</location>
        <topology evidence="1">Multi-pass membrane protein</topology>
    </subcellularLocation>
</comment>
<dbReference type="AlphaFoldDB" id="A0A6G7YCT2"/>
<organism evidence="6 7">
    <name type="scientific">Nocardioides piscis</name>
    <dbReference type="NCBI Taxonomy" id="2714938"/>
    <lineage>
        <taxon>Bacteria</taxon>
        <taxon>Bacillati</taxon>
        <taxon>Actinomycetota</taxon>
        <taxon>Actinomycetes</taxon>
        <taxon>Propionibacteriales</taxon>
        <taxon>Nocardioidaceae</taxon>
        <taxon>Nocardioides</taxon>
    </lineage>
</organism>
<keyword evidence="2 5" id="KW-0812">Transmembrane</keyword>
<evidence type="ECO:0000256" key="5">
    <source>
        <dbReference type="SAM" id="Phobius"/>
    </source>
</evidence>
<gene>
    <name evidence="6" type="ORF">G7071_04040</name>
</gene>
<keyword evidence="3 5" id="KW-1133">Transmembrane helix</keyword>
<sequence>MNTVLWILQIVLALIFLGAGLLKTTRSLAALETRVGGWVHDVPLPVIRLTGVAEVLGAAGLILPRGLDVAPALTYLAAGGLAIAMVGGMVVHAKRGEHKEVAVNVVLLLLTLFVAVGRF</sequence>
<feature type="transmembrane region" description="Helical" evidence="5">
    <location>
        <begin position="101"/>
        <end position="117"/>
    </location>
</feature>
<dbReference type="Proteomes" id="UP000502035">
    <property type="component" value="Chromosome"/>
</dbReference>
<evidence type="ECO:0000256" key="4">
    <source>
        <dbReference type="ARBA" id="ARBA00023136"/>
    </source>
</evidence>
<keyword evidence="7" id="KW-1185">Reference proteome</keyword>
<evidence type="ECO:0000256" key="2">
    <source>
        <dbReference type="ARBA" id="ARBA00022692"/>
    </source>
</evidence>
<evidence type="ECO:0000313" key="6">
    <source>
        <dbReference type="EMBL" id="QIK74714.1"/>
    </source>
</evidence>
<dbReference type="EMBL" id="CP049866">
    <property type="protein sequence ID" value="QIK74714.1"/>
    <property type="molecule type" value="Genomic_DNA"/>
</dbReference>
<protein>
    <submittedName>
        <fullName evidence="6">DoxX family protein</fullName>
    </submittedName>
</protein>
<evidence type="ECO:0000256" key="1">
    <source>
        <dbReference type="ARBA" id="ARBA00004141"/>
    </source>
</evidence>
<evidence type="ECO:0000313" key="7">
    <source>
        <dbReference type="Proteomes" id="UP000502035"/>
    </source>
</evidence>
<dbReference type="RefSeq" id="WP_166315169.1">
    <property type="nucleotide sequence ID" value="NZ_CP049866.1"/>
</dbReference>
<dbReference type="GO" id="GO:0016020">
    <property type="term" value="C:membrane"/>
    <property type="evidence" value="ECO:0007669"/>
    <property type="project" value="UniProtKB-SubCell"/>
</dbReference>
<dbReference type="KEGG" id="npi:G7071_04040"/>
<feature type="transmembrane region" description="Helical" evidence="5">
    <location>
        <begin position="75"/>
        <end position="95"/>
    </location>
</feature>
<name>A0A6G7YCT2_9ACTN</name>
<keyword evidence="4 5" id="KW-0472">Membrane</keyword>